<keyword evidence="1" id="KW-0472">Membrane</keyword>
<accession>A0ABD2JQA1</accession>
<keyword evidence="3" id="KW-1185">Reference proteome</keyword>
<dbReference type="Proteomes" id="UP001620645">
    <property type="component" value="Unassembled WGS sequence"/>
</dbReference>
<evidence type="ECO:0000313" key="2">
    <source>
        <dbReference type="EMBL" id="KAL3092649.1"/>
    </source>
</evidence>
<feature type="transmembrane region" description="Helical" evidence="1">
    <location>
        <begin position="60"/>
        <end position="78"/>
    </location>
</feature>
<reference evidence="2 3" key="1">
    <citation type="submission" date="2024-10" db="EMBL/GenBank/DDBJ databases">
        <authorList>
            <person name="Kim D."/>
        </authorList>
    </citation>
    <scope>NUCLEOTIDE SEQUENCE [LARGE SCALE GENOMIC DNA]</scope>
    <source>
        <strain evidence="2">Taebaek</strain>
    </source>
</reference>
<dbReference type="EMBL" id="JBICCN010000118">
    <property type="protein sequence ID" value="KAL3092649.1"/>
    <property type="molecule type" value="Genomic_DNA"/>
</dbReference>
<name>A0ABD2JQA1_HETSC</name>
<evidence type="ECO:0000313" key="3">
    <source>
        <dbReference type="Proteomes" id="UP001620645"/>
    </source>
</evidence>
<evidence type="ECO:0000256" key="1">
    <source>
        <dbReference type="SAM" id="Phobius"/>
    </source>
</evidence>
<keyword evidence="1" id="KW-0812">Transmembrane</keyword>
<proteinExistence type="predicted"/>
<gene>
    <name evidence="2" type="ORF">niasHS_007858</name>
</gene>
<sequence>MCVKAACVLIDGTTSNSRDCINEHLECCGTNIELAHYKKCTFHCCTGDLCNGVIATKPTAIGRAVLVPLMMITVLGFLF</sequence>
<keyword evidence="1" id="KW-1133">Transmembrane helix</keyword>
<dbReference type="AlphaFoldDB" id="A0ABD2JQA1"/>
<comment type="caution">
    <text evidence="2">The sequence shown here is derived from an EMBL/GenBank/DDBJ whole genome shotgun (WGS) entry which is preliminary data.</text>
</comment>
<protein>
    <submittedName>
        <fullName evidence="2">Uncharacterized protein</fullName>
    </submittedName>
</protein>
<organism evidence="2 3">
    <name type="scientific">Heterodera schachtii</name>
    <name type="common">Sugarbeet cyst nematode worm</name>
    <name type="synonym">Tylenchus schachtii</name>
    <dbReference type="NCBI Taxonomy" id="97005"/>
    <lineage>
        <taxon>Eukaryota</taxon>
        <taxon>Metazoa</taxon>
        <taxon>Ecdysozoa</taxon>
        <taxon>Nematoda</taxon>
        <taxon>Chromadorea</taxon>
        <taxon>Rhabditida</taxon>
        <taxon>Tylenchina</taxon>
        <taxon>Tylenchomorpha</taxon>
        <taxon>Tylenchoidea</taxon>
        <taxon>Heteroderidae</taxon>
        <taxon>Heteroderinae</taxon>
        <taxon>Heterodera</taxon>
    </lineage>
</organism>